<dbReference type="EMBL" id="JBIASD010000005">
    <property type="protein sequence ID" value="MFF3665959.1"/>
    <property type="molecule type" value="Genomic_DNA"/>
</dbReference>
<organism evidence="1 2">
    <name type="scientific">Microtetraspora malaysiensis</name>
    <dbReference type="NCBI Taxonomy" id="161358"/>
    <lineage>
        <taxon>Bacteria</taxon>
        <taxon>Bacillati</taxon>
        <taxon>Actinomycetota</taxon>
        <taxon>Actinomycetes</taxon>
        <taxon>Streptosporangiales</taxon>
        <taxon>Streptosporangiaceae</taxon>
        <taxon>Microtetraspora</taxon>
    </lineage>
</organism>
<reference evidence="1 2" key="1">
    <citation type="submission" date="2024-10" db="EMBL/GenBank/DDBJ databases">
        <title>The Natural Products Discovery Center: Release of the First 8490 Sequenced Strains for Exploring Actinobacteria Biosynthetic Diversity.</title>
        <authorList>
            <person name="Kalkreuter E."/>
            <person name="Kautsar S.A."/>
            <person name="Yang D."/>
            <person name="Bader C.D."/>
            <person name="Teijaro C.N."/>
            <person name="Fluegel L."/>
            <person name="Davis C.M."/>
            <person name="Simpson J.R."/>
            <person name="Lauterbach L."/>
            <person name="Steele A.D."/>
            <person name="Gui C."/>
            <person name="Meng S."/>
            <person name="Li G."/>
            <person name="Viehrig K."/>
            <person name="Ye F."/>
            <person name="Su P."/>
            <person name="Kiefer A.F."/>
            <person name="Nichols A."/>
            <person name="Cepeda A.J."/>
            <person name="Yan W."/>
            <person name="Fan B."/>
            <person name="Jiang Y."/>
            <person name="Adhikari A."/>
            <person name="Zheng C.-J."/>
            <person name="Schuster L."/>
            <person name="Cowan T.M."/>
            <person name="Smanski M.J."/>
            <person name="Chevrette M.G."/>
            <person name="De Carvalho L.P.S."/>
            <person name="Shen B."/>
        </authorList>
    </citation>
    <scope>NUCLEOTIDE SEQUENCE [LARGE SCALE GENOMIC DNA]</scope>
    <source>
        <strain evidence="1 2">NPDC002173</strain>
    </source>
</reference>
<comment type="caution">
    <text evidence="1">The sequence shown here is derived from an EMBL/GenBank/DDBJ whole genome shotgun (WGS) entry which is preliminary data.</text>
</comment>
<name>A0ABW6SLV4_9ACTN</name>
<accession>A0ABW6SLV4</accession>
<dbReference type="RefSeq" id="WP_387410225.1">
    <property type="nucleotide sequence ID" value="NZ_JBIASD010000005.1"/>
</dbReference>
<dbReference type="Proteomes" id="UP001602013">
    <property type="component" value="Unassembled WGS sequence"/>
</dbReference>
<sequence length="58" mass="6774">MAPVRFFGQPVRATWWEYNRMAERVLRSEQDQEVAVQAASETMEEFVAWSGAWPAGRR</sequence>
<evidence type="ECO:0000313" key="2">
    <source>
        <dbReference type="Proteomes" id="UP001602013"/>
    </source>
</evidence>
<keyword evidence="2" id="KW-1185">Reference proteome</keyword>
<protein>
    <submittedName>
        <fullName evidence="1">Uncharacterized protein</fullName>
    </submittedName>
</protein>
<proteinExistence type="predicted"/>
<gene>
    <name evidence="1" type="ORF">ACFYXI_10230</name>
</gene>
<evidence type="ECO:0000313" key="1">
    <source>
        <dbReference type="EMBL" id="MFF3665959.1"/>
    </source>
</evidence>